<dbReference type="KEGG" id="hfv:R50_1042"/>
<accession>A0A6F8ZFA0</accession>
<keyword evidence="1" id="KW-1133">Transmembrane helix</keyword>
<dbReference type="Proteomes" id="UP000503399">
    <property type="component" value="Chromosome"/>
</dbReference>
<evidence type="ECO:0000313" key="3">
    <source>
        <dbReference type="Proteomes" id="UP000503399"/>
    </source>
</evidence>
<dbReference type="EMBL" id="LR778114">
    <property type="protein sequence ID" value="CAB1128548.1"/>
    <property type="molecule type" value="Genomic_DNA"/>
</dbReference>
<keyword evidence="1" id="KW-0472">Membrane</keyword>
<reference evidence="2 3" key="1">
    <citation type="submission" date="2020-02" db="EMBL/GenBank/DDBJ databases">
        <authorList>
            <person name="Hogendoorn C."/>
        </authorList>
    </citation>
    <scope>NUCLEOTIDE SEQUENCE [LARGE SCALE GENOMIC DNA]</scope>
    <source>
        <strain evidence="2">R501</strain>
    </source>
</reference>
<gene>
    <name evidence="2" type="ORF">R50_1042</name>
</gene>
<keyword evidence="3" id="KW-1185">Reference proteome</keyword>
<name>A0A6F8ZFA0_9FIRM</name>
<protein>
    <submittedName>
        <fullName evidence="2">Uncharacterized protein</fullName>
    </submittedName>
</protein>
<organism evidence="2 3">
    <name type="scientific">Candidatus Hydrogenisulfobacillus filiaventi</name>
    <dbReference type="NCBI Taxonomy" id="2707344"/>
    <lineage>
        <taxon>Bacteria</taxon>
        <taxon>Bacillati</taxon>
        <taxon>Bacillota</taxon>
        <taxon>Clostridia</taxon>
        <taxon>Eubacteriales</taxon>
        <taxon>Clostridiales Family XVII. Incertae Sedis</taxon>
        <taxon>Candidatus Hydrogenisulfobacillus</taxon>
    </lineage>
</organism>
<evidence type="ECO:0000256" key="1">
    <source>
        <dbReference type="SAM" id="Phobius"/>
    </source>
</evidence>
<feature type="transmembrane region" description="Helical" evidence="1">
    <location>
        <begin position="6"/>
        <end position="26"/>
    </location>
</feature>
<sequence>MLTRLATAAIKLAVAVLLGLWAWQFFRL</sequence>
<dbReference type="AlphaFoldDB" id="A0A6F8ZFA0"/>
<proteinExistence type="predicted"/>
<keyword evidence="1" id="KW-0812">Transmembrane</keyword>
<evidence type="ECO:0000313" key="2">
    <source>
        <dbReference type="EMBL" id="CAB1128548.1"/>
    </source>
</evidence>